<dbReference type="GO" id="GO:0010073">
    <property type="term" value="P:meristem maintenance"/>
    <property type="evidence" value="ECO:0007669"/>
    <property type="project" value="InterPro"/>
</dbReference>
<dbReference type="InterPro" id="IPR019557">
    <property type="entry name" value="AminoTfrase-like_pln_mobile"/>
</dbReference>
<evidence type="ECO:0000313" key="4">
    <source>
        <dbReference type="EMBL" id="RWR73053.1"/>
    </source>
</evidence>
<organism evidence="4 5">
    <name type="scientific">Cinnamomum micranthum f. kanehirae</name>
    <dbReference type="NCBI Taxonomy" id="337451"/>
    <lineage>
        <taxon>Eukaryota</taxon>
        <taxon>Viridiplantae</taxon>
        <taxon>Streptophyta</taxon>
        <taxon>Embryophyta</taxon>
        <taxon>Tracheophyta</taxon>
        <taxon>Spermatophyta</taxon>
        <taxon>Magnoliopsida</taxon>
        <taxon>Magnoliidae</taxon>
        <taxon>Laurales</taxon>
        <taxon>Lauraceae</taxon>
        <taxon>Cinnamomum</taxon>
    </lineage>
</organism>
<feature type="domain" description="Aminotransferase-like plant mobile" evidence="2">
    <location>
        <begin position="187"/>
        <end position="563"/>
    </location>
</feature>
<feature type="region of interest" description="Disordered" evidence="1">
    <location>
        <begin position="29"/>
        <end position="55"/>
    </location>
</feature>
<dbReference type="Pfam" id="PF12776">
    <property type="entry name" value="Myb_DNA-bind_3"/>
    <property type="match status" value="1"/>
</dbReference>
<feature type="compositionally biased region" description="Low complexity" evidence="1">
    <location>
        <begin position="112"/>
        <end position="124"/>
    </location>
</feature>
<dbReference type="Proteomes" id="UP000283530">
    <property type="component" value="Unassembled WGS sequence"/>
</dbReference>
<dbReference type="InterPro" id="IPR044824">
    <property type="entry name" value="MAIN-like"/>
</dbReference>
<dbReference type="EMBL" id="QPKB01000001">
    <property type="protein sequence ID" value="RWR73053.1"/>
    <property type="molecule type" value="Genomic_DNA"/>
</dbReference>
<evidence type="ECO:0000259" key="2">
    <source>
        <dbReference type="Pfam" id="PF10536"/>
    </source>
</evidence>
<protein>
    <submittedName>
        <fullName evidence="4">Serine/threonine-protein phosphatase 7 long form</fullName>
    </submittedName>
</protein>
<evidence type="ECO:0000256" key="1">
    <source>
        <dbReference type="SAM" id="MobiDB-lite"/>
    </source>
</evidence>
<dbReference type="PANTHER" id="PTHR46033:SF1">
    <property type="entry name" value="PROTEIN MAIN-LIKE 2"/>
    <property type="match status" value="1"/>
</dbReference>
<dbReference type="OrthoDB" id="10636622at2759"/>
<sequence length="985" mass="112370">MLSSKGNNERVMPMGVAIDRELAFRSKQLERGQSLQSTTELGFSHRNSPDPPAEMVDSLLSERRLSRKRLREATTKLVISQTQGGVVPVEEEMQREEERVSLESPPQMPPLQGSGKAGQSSASSPKMMFEKIPDGAEDKLLYNQDNHISEGIIHGEELGRFRCIPTNPDKEVWVLTNNQREYVRQAGLHHLAEIDRMVIDHALITGLIERWRPETNSFHFPSGEATITLEDVAYIYGLPIEGPVVVGRTFPSALVQSVCEDLLGITPRPGVDFVGISLKFKWLEDNFKLSKKKKISEDHEIRATRAYLFFLVAGQIFTQASGARGPAYLLELFKEFKPYAWAPACLANLYRMLAKATWWNKEKKEGEEEGEDKKGHDKRVLRTLTGPLQLLQIWAYSRMSIGRCPPPDDNWRKDIQFPLFKTWSRRLEDHSALTTIKEVRKQLNNMTVDGFNWQPYAGYGKMFLQHVPKVDRDLFSSSTVLISYWIVERHNTCRVMKQFGLKQVVPPPFNMPFLRHERVERITIDYSKIEDGIEALWQGRRNMVLHGEKCTSSEHSNEYLVWYGFNTIIHVGRRDRSETSNMEGSTKHNESFVPKRHVLELFELIERSCDRADHRQTRIEKLTKSIRKKIKTFKAAFDMACENFSMEACSNSQSEHDVEKLGLSIMSDKGKSKETEDIDHAHWSDGLRKCLIDICLEQVRAGGRPGVQFSPKAWKMIIEKLTQRTGYSFNQKQLMNQLEHLKKQYNAWLHLTSQTGIGFNPHTGCVEMTRDRWTAYLKTHRDAKVFESKPLPFPEETAALFDGTLVTGDDKWAPTMDGMPEDIITDMDSSFFNLNGYDDTPSVDLTNSQSTMREDSTAGDIGLDVMMANIRRKRPRPSKKQLEPSNDAVDECIIELAASVKAPNQLVAAPAQSEGPTIEACIDLLQAMTQLPETSLLHLVALRSFMVKEKRIIWTRMKTNEGKMAWLKSLMEIEKGNASRVASDL</sequence>
<dbReference type="InterPro" id="IPR024752">
    <property type="entry name" value="Myb/SANT-like_dom"/>
</dbReference>
<dbReference type="PANTHER" id="PTHR46033">
    <property type="entry name" value="PROTEIN MAIN-LIKE 2"/>
    <property type="match status" value="1"/>
</dbReference>
<evidence type="ECO:0000259" key="3">
    <source>
        <dbReference type="Pfam" id="PF12776"/>
    </source>
</evidence>
<feature type="compositionally biased region" description="Polar residues" evidence="1">
    <location>
        <begin position="31"/>
        <end position="41"/>
    </location>
</feature>
<dbReference type="Pfam" id="PF10536">
    <property type="entry name" value="PMD"/>
    <property type="match status" value="1"/>
</dbReference>
<proteinExistence type="predicted"/>
<feature type="domain" description="Myb/SANT-like" evidence="3">
    <location>
        <begin position="682"/>
        <end position="776"/>
    </location>
</feature>
<dbReference type="AlphaFoldDB" id="A0A443N3G5"/>
<dbReference type="STRING" id="337451.A0A443N3G5"/>
<reference evidence="4 5" key="1">
    <citation type="journal article" date="2019" name="Nat. Plants">
        <title>Stout camphor tree genome fills gaps in understanding of flowering plant genome evolution.</title>
        <authorList>
            <person name="Chaw S.M."/>
            <person name="Liu Y.C."/>
            <person name="Wu Y.W."/>
            <person name="Wang H.Y."/>
            <person name="Lin C.I."/>
            <person name="Wu C.S."/>
            <person name="Ke H.M."/>
            <person name="Chang L.Y."/>
            <person name="Hsu C.Y."/>
            <person name="Yang H.T."/>
            <person name="Sudianto E."/>
            <person name="Hsu M.H."/>
            <person name="Wu K.P."/>
            <person name="Wang L.N."/>
            <person name="Leebens-Mack J.H."/>
            <person name="Tsai I.J."/>
        </authorList>
    </citation>
    <scope>NUCLEOTIDE SEQUENCE [LARGE SCALE GENOMIC DNA]</scope>
    <source>
        <strain evidence="5">cv. Chaw 1501</strain>
        <tissue evidence="4">Young leaves</tissue>
    </source>
</reference>
<feature type="region of interest" description="Disordered" evidence="1">
    <location>
        <begin position="87"/>
        <end position="126"/>
    </location>
</feature>
<accession>A0A443N3G5</accession>
<evidence type="ECO:0000313" key="5">
    <source>
        <dbReference type="Proteomes" id="UP000283530"/>
    </source>
</evidence>
<gene>
    <name evidence="4" type="ORF">CKAN_00130300</name>
</gene>
<name>A0A443N3G5_9MAGN</name>
<keyword evidence="5" id="KW-1185">Reference proteome</keyword>
<comment type="caution">
    <text evidence="4">The sequence shown here is derived from an EMBL/GenBank/DDBJ whole genome shotgun (WGS) entry which is preliminary data.</text>
</comment>